<name>A0ABR3GRK6_9PEZI</name>
<feature type="chain" id="PRO_5047522496" evidence="1">
    <location>
        <begin position="19"/>
        <end position="127"/>
    </location>
</feature>
<evidence type="ECO:0000313" key="3">
    <source>
        <dbReference type="Proteomes" id="UP001447188"/>
    </source>
</evidence>
<gene>
    <name evidence="2" type="ORF">Q9L58_002673</name>
</gene>
<proteinExistence type="predicted"/>
<dbReference type="Proteomes" id="UP001447188">
    <property type="component" value="Unassembled WGS sequence"/>
</dbReference>
<keyword evidence="1" id="KW-0732">Signal</keyword>
<accession>A0ABR3GRK6</accession>
<comment type="caution">
    <text evidence="2">The sequence shown here is derived from an EMBL/GenBank/DDBJ whole genome shotgun (WGS) entry which is preliminary data.</text>
</comment>
<evidence type="ECO:0000256" key="1">
    <source>
        <dbReference type="SAM" id="SignalP"/>
    </source>
</evidence>
<keyword evidence="3" id="KW-1185">Reference proteome</keyword>
<feature type="signal peptide" evidence="1">
    <location>
        <begin position="1"/>
        <end position="18"/>
    </location>
</feature>
<dbReference type="EMBL" id="JBBBZM010000023">
    <property type="protein sequence ID" value="KAL0638367.1"/>
    <property type="molecule type" value="Genomic_DNA"/>
</dbReference>
<protein>
    <submittedName>
        <fullName evidence="2">Uncharacterized protein</fullName>
    </submittedName>
</protein>
<evidence type="ECO:0000313" key="2">
    <source>
        <dbReference type="EMBL" id="KAL0638367.1"/>
    </source>
</evidence>
<organism evidence="2 3">
    <name type="scientific">Discina gigas</name>
    <dbReference type="NCBI Taxonomy" id="1032678"/>
    <lineage>
        <taxon>Eukaryota</taxon>
        <taxon>Fungi</taxon>
        <taxon>Dikarya</taxon>
        <taxon>Ascomycota</taxon>
        <taxon>Pezizomycotina</taxon>
        <taxon>Pezizomycetes</taxon>
        <taxon>Pezizales</taxon>
        <taxon>Discinaceae</taxon>
        <taxon>Discina</taxon>
    </lineage>
</organism>
<reference evidence="2 3" key="1">
    <citation type="submission" date="2024-02" db="EMBL/GenBank/DDBJ databases">
        <title>Discinaceae phylogenomics.</title>
        <authorList>
            <person name="Dirks A.C."/>
            <person name="James T.Y."/>
        </authorList>
    </citation>
    <scope>NUCLEOTIDE SEQUENCE [LARGE SCALE GENOMIC DNA]</scope>
    <source>
        <strain evidence="2 3">ACD0624</strain>
    </source>
</reference>
<sequence length="127" mass="13242">MQINLVWAIFVASGSVLASVLGGLRERTNDNCPDGSRRNPASAASQAGPLPYCANYVSTSVCIVTSVATVTAPHVVTKTVCTETDVTTTVQKTNTVTQPTVRVTTVLPVVVTVTTTSVTCVALLPFM</sequence>